<dbReference type="AlphaFoldDB" id="A0A098G9G8"/>
<sequence>MLMQEGGECRILGAKNHAANCPSSIVFLNWTLYCVSELVLSYGHGEQISVFFHEISDDLCTDW</sequence>
<name>A0A098G9G8_9GAMM</name>
<reference evidence="2" key="1">
    <citation type="submission" date="2014-09" db="EMBL/GenBank/DDBJ databases">
        <authorList>
            <person name="Gomez-Valero L."/>
        </authorList>
    </citation>
    <scope>NUCLEOTIDE SEQUENCE [LARGE SCALE GENOMIC DNA]</scope>
    <source>
        <strain evidence="2">ATCC700992</strain>
        <plasmid evidence="2">LLAP10_pA</plasmid>
    </source>
</reference>
<dbReference type="EMBL" id="LN614828">
    <property type="protein sequence ID" value="CEG59118.1"/>
    <property type="molecule type" value="Genomic_DNA"/>
</dbReference>
<geneLocation type="plasmid" evidence="2">
    <name>LLAP10_pA</name>
</geneLocation>
<evidence type="ECO:0000313" key="2">
    <source>
        <dbReference type="Proteomes" id="UP000032430"/>
    </source>
</evidence>
<keyword evidence="2" id="KW-1185">Reference proteome</keyword>
<proteinExistence type="predicted"/>
<protein>
    <submittedName>
        <fullName evidence="1">Uncharacterized protein</fullName>
    </submittedName>
</protein>
<dbReference type="Proteomes" id="UP000032430">
    <property type="component" value="Plasmid II"/>
</dbReference>
<accession>A0A098G9G8</accession>
<evidence type="ECO:0000313" key="1">
    <source>
        <dbReference type="EMBL" id="CEG59118.1"/>
    </source>
</evidence>
<dbReference type="HOGENOM" id="CLU_2880352_0_0_6"/>
<organism evidence="1 2">
    <name type="scientific">Legionella fallonii LLAP-10</name>
    <dbReference type="NCBI Taxonomy" id="1212491"/>
    <lineage>
        <taxon>Bacteria</taxon>
        <taxon>Pseudomonadati</taxon>
        <taxon>Pseudomonadota</taxon>
        <taxon>Gammaproteobacteria</taxon>
        <taxon>Legionellales</taxon>
        <taxon>Legionellaceae</taxon>
        <taxon>Legionella</taxon>
    </lineage>
</organism>
<dbReference type="KEGG" id="lfa:LFA_pA0006"/>
<keyword evidence="1" id="KW-0614">Plasmid</keyword>
<gene>
    <name evidence="1" type="ORF">LFA_pA0006</name>
</gene>